<dbReference type="InterPro" id="IPR011935">
    <property type="entry name" value="CHP02231"/>
</dbReference>
<feature type="coiled-coil region" evidence="1">
    <location>
        <begin position="168"/>
        <end position="219"/>
    </location>
</feature>
<feature type="signal peptide" evidence="2">
    <location>
        <begin position="1"/>
        <end position="21"/>
    </location>
</feature>
<name>D2V3W5_NAEGR</name>
<dbReference type="STRING" id="5762.D2V3W5"/>
<evidence type="ECO:0000256" key="1">
    <source>
        <dbReference type="SAM" id="Coils"/>
    </source>
</evidence>
<sequence>MKPNLFLLAIYLCGVLLFVSSIDPSEEKPTMILFHTDLNSSDSRLVLHANGSATVERIFSINDMEMIKAFVDQDRMQIRLDGLSSWIDPKSFMATVQQDTIMMDKMKQQEIQVDAGGNRLKKVNTDNNYLMFKEQVYTKVPDDREMKKRMKEKLVAEQKVIQKKIVSYENMKKQIVESKFELDQFEQKLKLVDELMELMEKNQIKVDELEEKIQEIGKTQLSSSMYFEFSSKVPEFVRADPKPFILKIKYIISKGRFNWTPQYLLSVDSSTQTGQLMFMANVVQKTGENFTNALVELSTDELGQAPSMPEFNLLTLDQTDIYKYLRKTNSPHTFAGSSFISLTSKKLMSDQRNYQNQFEGANIESNQMDQNSQVSTDVIRSTTSYMIAERASFITDSNGSDKTVSLLIAKINLESKWYHKVIPKQSSRVYTIMAIKNKSKYQLIPGDVNIFINNVLSTQSRIKSDVFPDDVFQLDIGIDRMVSVKLNDHNKNEQESGWFSKTNSITENSQITIENKKDVPINITVINALPFTEDWHTDDKLQIILTQPKTDQGKDIDLHEIFLPKPGPDGKDTFYPTEYQFNTKVGKKDMKCKIKKRNHALERNFSISSKESIVLPLSFQMCVTLAK</sequence>
<gene>
    <name evidence="4" type="ORF">NAEGRDRAFT_78456</name>
</gene>
<feature type="domain" description="DUF4139" evidence="3">
    <location>
        <begin position="256"/>
        <end position="549"/>
    </location>
</feature>
<accession>D2V3W5</accession>
<keyword evidence="2" id="KW-0732">Signal</keyword>
<organism evidence="5">
    <name type="scientific">Naegleria gruberi</name>
    <name type="common">Amoeba</name>
    <dbReference type="NCBI Taxonomy" id="5762"/>
    <lineage>
        <taxon>Eukaryota</taxon>
        <taxon>Discoba</taxon>
        <taxon>Heterolobosea</taxon>
        <taxon>Tetramitia</taxon>
        <taxon>Eutetramitia</taxon>
        <taxon>Vahlkampfiidae</taxon>
        <taxon>Naegleria</taxon>
    </lineage>
</organism>
<feature type="chain" id="PRO_5003038307" description="DUF4139 domain-containing protein" evidence="2">
    <location>
        <begin position="22"/>
        <end position="627"/>
    </location>
</feature>
<protein>
    <recommendedName>
        <fullName evidence="3">DUF4139 domain-containing protein</fullName>
    </recommendedName>
</protein>
<dbReference type="InParanoid" id="D2V3W5"/>
<proteinExistence type="predicted"/>
<dbReference type="Proteomes" id="UP000006671">
    <property type="component" value="Unassembled WGS sequence"/>
</dbReference>
<dbReference type="OMA" id="FTEDWHT"/>
<dbReference type="InterPro" id="IPR037291">
    <property type="entry name" value="DUF4139"/>
</dbReference>
<dbReference type="NCBIfam" id="TIGR02231">
    <property type="entry name" value="mucoidy inhibitor MuiA family protein"/>
    <property type="match status" value="1"/>
</dbReference>
<evidence type="ECO:0000313" key="4">
    <source>
        <dbReference type="EMBL" id="EFC48269.1"/>
    </source>
</evidence>
<evidence type="ECO:0000313" key="5">
    <source>
        <dbReference type="Proteomes" id="UP000006671"/>
    </source>
</evidence>
<evidence type="ECO:0000259" key="3">
    <source>
        <dbReference type="Pfam" id="PF13598"/>
    </source>
</evidence>
<dbReference type="PANTHER" id="PTHR31005">
    <property type="entry name" value="DUF4139 DOMAIN-CONTAINING PROTEIN"/>
    <property type="match status" value="1"/>
</dbReference>
<dbReference type="OrthoDB" id="10068793at2759"/>
<keyword evidence="1" id="KW-0175">Coiled coil</keyword>
<dbReference type="VEuPathDB" id="AmoebaDB:NAEGRDRAFT_78456"/>
<dbReference type="AlphaFoldDB" id="D2V3W5"/>
<dbReference type="KEGG" id="ngr:NAEGRDRAFT_78456"/>
<dbReference type="PANTHER" id="PTHR31005:SF8">
    <property type="entry name" value="DUF4139 DOMAIN-CONTAINING PROTEIN"/>
    <property type="match status" value="1"/>
</dbReference>
<dbReference type="GeneID" id="8849726"/>
<keyword evidence="5" id="KW-1185">Reference proteome</keyword>
<evidence type="ECO:0000256" key="2">
    <source>
        <dbReference type="SAM" id="SignalP"/>
    </source>
</evidence>
<dbReference type="EMBL" id="GG738851">
    <property type="protein sequence ID" value="EFC48269.1"/>
    <property type="molecule type" value="Genomic_DNA"/>
</dbReference>
<dbReference type="RefSeq" id="XP_002681013.1">
    <property type="nucleotide sequence ID" value="XM_002680967.1"/>
</dbReference>
<dbReference type="Pfam" id="PF13598">
    <property type="entry name" value="DUF4139"/>
    <property type="match status" value="1"/>
</dbReference>
<reference evidence="4 5" key="1">
    <citation type="journal article" date="2010" name="Cell">
        <title>The genome of Naegleria gruberi illuminates early eukaryotic versatility.</title>
        <authorList>
            <person name="Fritz-Laylin L.K."/>
            <person name="Prochnik S.E."/>
            <person name="Ginger M.L."/>
            <person name="Dacks J.B."/>
            <person name="Carpenter M.L."/>
            <person name="Field M.C."/>
            <person name="Kuo A."/>
            <person name="Paredez A."/>
            <person name="Chapman J."/>
            <person name="Pham J."/>
            <person name="Shu S."/>
            <person name="Neupane R."/>
            <person name="Cipriano M."/>
            <person name="Mancuso J."/>
            <person name="Tu H."/>
            <person name="Salamov A."/>
            <person name="Lindquist E."/>
            <person name="Shapiro H."/>
            <person name="Lucas S."/>
            <person name="Grigoriev I.V."/>
            <person name="Cande W.Z."/>
            <person name="Fulton C."/>
            <person name="Rokhsar D.S."/>
            <person name="Dawson S.C."/>
        </authorList>
    </citation>
    <scope>NUCLEOTIDE SEQUENCE [LARGE SCALE GENOMIC DNA]</scope>
    <source>
        <strain evidence="4 5">NEG-M</strain>
    </source>
</reference>